<evidence type="ECO:0000313" key="11">
    <source>
        <dbReference type="Proteomes" id="UP000001646"/>
    </source>
</evidence>
<dbReference type="InterPro" id="IPR036866">
    <property type="entry name" value="RibonucZ/Hydroxyglut_hydro"/>
</dbReference>
<dbReference type="GO" id="GO:0005654">
    <property type="term" value="C:nucleoplasm"/>
    <property type="evidence" value="ECO:0007669"/>
    <property type="project" value="Ensembl"/>
</dbReference>
<dbReference type="AlphaFoldDB" id="H9GG32"/>
<dbReference type="GO" id="GO:0001680">
    <property type="term" value="P:tRNA 3'-terminal CCA addition"/>
    <property type="evidence" value="ECO:0007669"/>
    <property type="project" value="Ensembl"/>
</dbReference>
<feature type="domain" description="Metallo-beta-lactamase" evidence="9">
    <location>
        <begin position="262"/>
        <end position="331"/>
    </location>
</feature>
<keyword evidence="8" id="KW-0862">Zinc</keyword>
<organism evidence="10 11">
    <name type="scientific">Anolis carolinensis</name>
    <name type="common">Green anole</name>
    <name type="synonym">American chameleon</name>
    <dbReference type="NCBI Taxonomy" id="28377"/>
    <lineage>
        <taxon>Eukaryota</taxon>
        <taxon>Metazoa</taxon>
        <taxon>Chordata</taxon>
        <taxon>Craniata</taxon>
        <taxon>Vertebrata</taxon>
        <taxon>Euteleostomi</taxon>
        <taxon>Lepidosauria</taxon>
        <taxon>Squamata</taxon>
        <taxon>Bifurcata</taxon>
        <taxon>Unidentata</taxon>
        <taxon>Episquamata</taxon>
        <taxon>Toxicofera</taxon>
        <taxon>Iguania</taxon>
        <taxon>Dactyloidae</taxon>
        <taxon>Anolis</taxon>
    </lineage>
</organism>
<dbReference type="PANTHER" id="PTHR46018">
    <property type="entry name" value="ZINC PHOSPHODIESTERASE ELAC PROTEIN 1"/>
    <property type="match status" value="1"/>
</dbReference>
<dbReference type="SUPFAM" id="SSF56281">
    <property type="entry name" value="Metallo-hydrolase/oxidoreductase"/>
    <property type="match status" value="1"/>
</dbReference>
<sequence>MHLHLFPSPSGAALLLNKMSMDVTFLGTGAAYPSPTRGASATVVRFEGECWLFDCGEGTQTQFMKSQLKAGRITKIFITHLHGDHFFGLPGLLCTISLQSDPAGNKLPVDIYGPLGLRSFLWRIMALSHSQLTFPYVVHELVPTPEQCPEEERKELSFVDRDAALPEGTPGRTVYLDPTDNSYPLVDNEQFVMKAFRLFHRIPSFGFLVEEKPRPGRLNVQKLKELGVQPGPMYGKLKEGITVVLENGTTISPSDVLEEPLPGRKICILGDCCSMVGEGAASLCHGADILVHEATLDDSQMDKAREHGHSTPKMAAEFAKRCQVKRLVLSHLSQRYKPTSQVGAGDLDVLELKRQAELALDGQEVVLAEDFMTIAVPLKKTR</sequence>
<protein>
    <submittedName>
        <fullName evidence="10">ElaC ribonuclease Z 1</fullName>
    </submittedName>
</protein>
<name>H9GG32_ANOCA</name>
<dbReference type="GO" id="GO:0005829">
    <property type="term" value="C:cytosol"/>
    <property type="evidence" value="ECO:0007669"/>
    <property type="project" value="Ensembl"/>
</dbReference>
<dbReference type="NCBIfam" id="TIGR02651">
    <property type="entry name" value="RNase_Z"/>
    <property type="match status" value="1"/>
</dbReference>
<evidence type="ECO:0000256" key="5">
    <source>
        <dbReference type="ARBA" id="ARBA00022723"/>
    </source>
</evidence>
<keyword evidence="11" id="KW-1185">Reference proteome</keyword>
<evidence type="ECO:0000256" key="4">
    <source>
        <dbReference type="ARBA" id="ARBA00022722"/>
    </source>
</evidence>
<reference evidence="10" key="1">
    <citation type="submission" date="2009-12" db="EMBL/GenBank/DDBJ databases">
        <title>The Genome Sequence of Anolis carolinensis (Green Anole Lizard).</title>
        <authorList>
            <consortium name="The Genome Sequencing Platform"/>
            <person name="Di Palma F."/>
            <person name="Alfoldi J."/>
            <person name="Heiman D."/>
            <person name="Young S."/>
            <person name="Grabherr M."/>
            <person name="Johnson J."/>
            <person name="Lander E.S."/>
            <person name="Lindblad-Toh K."/>
        </authorList>
    </citation>
    <scope>NUCLEOTIDE SEQUENCE [LARGE SCALE GENOMIC DNA]</scope>
    <source>
        <strain evidence="10">JBL SC #1</strain>
    </source>
</reference>
<dbReference type="CDD" id="cd07717">
    <property type="entry name" value="RNaseZ_ZiPD-like_MBL-fold"/>
    <property type="match status" value="1"/>
</dbReference>
<dbReference type="NCBIfam" id="NF000801">
    <property type="entry name" value="PRK00055.1-3"/>
    <property type="match status" value="1"/>
</dbReference>
<gene>
    <name evidence="10" type="primary">ELAC1</name>
</gene>
<dbReference type="InterPro" id="IPR013471">
    <property type="entry name" value="RNase_Z/BN"/>
</dbReference>
<evidence type="ECO:0000259" key="9">
    <source>
        <dbReference type="Pfam" id="PF12706"/>
    </source>
</evidence>
<evidence type="ECO:0000256" key="6">
    <source>
        <dbReference type="ARBA" id="ARBA00022759"/>
    </source>
</evidence>
<comment type="subunit">
    <text evidence="2">Homodimer.</text>
</comment>
<keyword evidence="5" id="KW-0479">Metal-binding</keyword>
<dbReference type="HOGENOM" id="CLU_031317_2_2_1"/>
<dbReference type="GeneTree" id="ENSGT00730000111224"/>
<keyword evidence="4" id="KW-0540">Nuclease</keyword>
<dbReference type="Pfam" id="PF23023">
    <property type="entry name" value="Anti-Pycsar_Apyc1"/>
    <property type="match status" value="1"/>
</dbReference>
<evidence type="ECO:0000256" key="1">
    <source>
        <dbReference type="ARBA" id="ARBA00001947"/>
    </source>
</evidence>
<evidence type="ECO:0000256" key="2">
    <source>
        <dbReference type="ARBA" id="ARBA00011738"/>
    </source>
</evidence>
<dbReference type="Bgee" id="ENSACAG00000010178">
    <property type="expression patterns" value="Expressed in hindlimb bud and 12 other cell types or tissues"/>
</dbReference>
<keyword evidence="3" id="KW-0819">tRNA processing</keyword>
<dbReference type="Pfam" id="PF12706">
    <property type="entry name" value="Lactamase_B_2"/>
    <property type="match status" value="1"/>
</dbReference>
<proteinExistence type="inferred from homology"/>
<dbReference type="GO" id="GO:0042781">
    <property type="term" value="F:3'-tRNA processing endoribonuclease activity"/>
    <property type="evidence" value="ECO:0000318"/>
    <property type="project" value="GO_Central"/>
</dbReference>
<dbReference type="GO" id="GO:0072344">
    <property type="term" value="P:rescue of stalled ribosome"/>
    <property type="evidence" value="ECO:0007669"/>
    <property type="project" value="Ensembl"/>
</dbReference>
<evidence type="ECO:0000256" key="3">
    <source>
        <dbReference type="ARBA" id="ARBA00022694"/>
    </source>
</evidence>
<dbReference type="Ensembl" id="ENSACAT00000010180.3">
    <property type="protein sequence ID" value="ENSACAP00000009975.3"/>
    <property type="gene ID" value="ENSACAG00000010178.3"/>
</dbReference>
<dbReference type="Proteomes" id="UP000001646">
    <property type="component" value="Unplaced"/>
</dbReference>
<evidence type="ECO:0000313" key="10">
    <source>
        <dbReference type="Ensembl" id="ENSACAP00000009975.3"/>
    </source>
</evidence>
<evidence type="ECO:0000256" key="8">
    <source>
        <dbReference type="ARBA" id="ARBA00022833"/>
    </source>
</evidence>
<dbReference type="STRING" id="28377.ENSACAP00000009975"/>
<dbReference type="Gene3D" id="3.60.15.10">
    <property type="entry name" value="Ribonuclease Z/Hydroxyacylglutathione hydrolase-like"/>
    <property type="match status" value="1"/>
</dbReference>
<keyword evidence="7" id="KW-0378">Hydrolase</keyword>
<keyword evidence="6" id="KW-0255">Endonuclease</keyword>
<dbReference type="InterPro" id="IPR001279">
    <property type="entry name" value="Metallo-B-lactamas"/>
</dbReference>
<dbReference type="HAMAP" id="MF_01818">
    <property type="entry name" value="RNase_Z_BN"/>
    <property type="match status" value="1"/>
</dbReference>
<evidence type="ECO:0000256" key="7">
    <source>
        <dbReference type="ARBA" id="ARBA00022801"/>
    </source>
</evidence>
<dbReference type="PANTHER" id="PTHR46018:SF2">
    <property type="entry name" value="ZINC PHOSPHODIESTERASE ELAC PROTEIN 1"/>
    <property type="match status" value="1"/>
</dbReference>
<comment type="cofactor">
    <cofactor evidence="1">
        <name>Zn(2+)</name>
        <dbReference type="ChEBI" id="CHEBI:29105"/>
    </cofactor>
</comment>
<reference evidence="10" key="2">
    <citation type="submission" date="2025-08" db="UniProtKB">
        <authorList>
            <consortium name="Ensembl"/>
        </authorList>
    </citation>
    <scope>IDENTIFICATION</scope>
</reference>
<dbReference type="GO" id="GO:0005634">
    <property type="term" value="C:nucleus"/>
    <property type="evidence" value="ECO:0000318"/>
    <property type="project" value="GO_Central"/>
</dbReference>
<reference evidence="10" key="3">
    <citation type="submission" date="2025-09" db="UniProtKB">
        <authorList>
            <consortium name="Ensembl"/>
        </authorList>
    </citation>
    <scope>IDENTIFICATION</scope>
</reference>
<dbReference type="GO" id="GO:0046872">
    <property type="term" value="F:metal ion binding"/>
    <property type="evidence" value="ECO:0007669"/>
    <property type="project" value="UniProtKB-KW"/>
</dbReference>
<dbReference type="eggNOG" id="KOG2121">
    <property type="taxonomic scope" value="Eukaryota"/>
</dbReference>
<dbReference type="InParanoid" id="H9GG32"/>
<accession>H9GG32</accession>